<comment type="caution">
    <text evidence="2">The sequence shown here is derived from an EMBL/GenBank/DDBJ whole genome shotgun (WGS) entry which is preliminary data.</text>
</comment>
<proteinExistence type="predicted"/>
<dbReference type="RefSeq" id="WP_108995262.1">
    <property type="nucleotide sequence ID" value="NZ_BDQX01000356.1"/>
</dbReference>
<reference evidence="2 3" key="1">
    <citation type="submission" date="2017-08" db="EMBL/GenBank/DDBJ databases">
        <title>Substantial Increase in Enzyme Production by Combined Drug-Resistance Mutations in Paenibacillus agaridevorans.</title>
        <authorList>
            <person name="Tanaka Y."/>
            <person name="Funane K."/>
            <person name="Hosaka T."/>
            <person name="Shiwa Y."/>
            <person name="Fujita N."/>
            <person name="Miyazaki T."/>
            <person name="Yoshikawa H."/>
            <person name="Murakami K."/>
            <person name="Kasahara K."/>
            <person name="Inaoka T."/>
            <person name="Hiraga Y."/>
            <person name="Ochi K."/>
        </authorList>
    </citation>
    <scope>NUCLEOTIDE SEQUENCE [LARGE SCALE GENOMIC DNA]</scope>
    <source>
        <strain evidence="2 3">T-3040</strain>
    </source>
</reference>
<sequence>MSIFKRLKGIMKRPEPPVAARSILATGPGDICEVSLVTYHVIGRVLSSRRRTTMLTLQDGAELSYLLVEERETNAYSFFSPIDGRLDSITEVPTTLDLDGRTYHMEEHYAEYVTTAGKTPFMQGGEQSVWRYQSDDRKLLRVEWLDGRFMIYEGESVLAADVEVLEGKPTP</sequence>
<protein>
    <recommendedName>
        <fullName evidence="1">DUF4178 domain-containing protein</fullName>
    </recommendedName>
</protein>
<gene>
    <name evidence="2" type="ORF">PAT3040_05617</name>
</gene>
<accession>A0A2R5EYW9</accession>
<dbReference type="EMBL" id="BDQX01000356">
    <property type="protein sequence ID" value="GBG10849.1"/>
    <property type="molecule type" value="Genomic_DNA"/>
</dbReference>
<dbReference type="Proteomes" id="UP000245202">
    <property type="component" value="Unassembled WGS sequence"/>
</dbReference>
<name>A0A2R5EYW9_9BACL</name>
<evidence type="ECO:0000313" key="2">
    <source>
        <dbReference type="EMBL" id="GBG10849.1"/>
    </source>
</evidence>
<dbReference type="InterPro" id="IPR025235">
    <property type="entry name" value="DUF4178"/>
</dbReference>
<evidence type="ECO:0000313" key="3">
    <source>
        <dbReference type="Proteomes" id="UP000245202"/>
    </source>
</evidence>
<dbReference type="Pfam" id="PF13785">
    <property type="entry name" value="DUF4178"/>
    <property type="match status" value="1"/>
</dbReference>
<keyword evidence="3" id="KW-1185">Reference proteome</keyword>
<evidence type="ECO:0000259" key="1">
    <source>
        <dbReference type="Pfam" id="PF13785"/>
    </source>
</evidence>
<organism evidence="2 3">
    <name type="scientific">Paenibacillus agaridevorans</name>
    <dbReference type="NCBI Taxonomy" id="171404"/>
    <lineage>
        <taxon>Bacteria</taxon>
        <taxon>Bacillati</taxon>
        <taxon>Bacillota</taxon>
        <taxon>Bacilli</taxon>
        <taxon>Bacillales</taxon>
        <taxon>Paenibacillaceae</taxon>
        <taxon>Paenibacillus</taxon>
    </lineage>
</organism>
<feature type="domain" description="DUF4178" evidence="1">
    <location>
        <begin position="27"/>
        <end position="157"/>
    </location>
</feature>
<dbReference type="AlphaFoldDB" id="A0A2R5EYW9"/>